<sequence>MDRKHSSTGITSLKKSVEDEFASLFHDGDVEAARAELNESVRDLIIWERNTVWRDMLLQERRLRDTHAKRSGLRDSTFRAFRVVPFLIAVVLFVGVLLAPASQFAFLEQARNTGATHDHSVAAAARDGAAQRCLALVTFASVLWATEAVPLFVTSLAIPLLTVVLRVFLDEKGERVLGATEAAHKAITSMSSPVLLLILGGYSISGALSKHTIDKAIAIAVLRHARRPPELLLMLMLLAVFLSMLVSNVAAPVLLVGIVTPVLQSFPPGTPFVKCALLGIAAACNIGGMTSPIASPQNAIALDALRGVASVSFRQWVALALPLALVAVFVMHAYLLVRFGRGPIQAFPLVPMHRPLKWKDTGMAHLVVILTVLVTIALWTSKSVSERLGGDGIVALVPVVVFMGTGLLSKEDFNSLPFNVIYLVSGGVVMGAAVRSSRLLEIVAASVRSSVQDASLWKVYMTFMLMTLLVACLMSHTVSSIILSPILAELGAGLGHPRLMVLGGALACSCAMALPVSSFPNMAVISVEDELGNPYLSAQDFVWIGFPLTLLSAAILASLGYGLLRYTGHVVRAAYSRTSTYEPESLCALTTRGCRHGACQRPAAYPLYRRRPSNEMSPQSHSRASSL</sequence>
<dbReference type="GO" id="GO:0005315">
    <property type="term" value="F:phosphate transmembrane transporter activity"/>
    <property type="evidence" value="ECO:0007669"/>
    <property type="project" value="TreeGrafter"/>
</dbReference>
<feature type="transmembrane region" description="Helical" evidence="6">
    <location>
        <begin position="392"/>
        <end position="408"/>
    </location>
</feature>
<proteinExistence type="predicted"/>
<comment type="caution">
    <text evidence="8">The sequence shown here is derived from an EMBL/GenBank/DDBJ whole genome shotgun (WGS) entry which is preliminary data.</text>
</comment>
<dbReference type="GO" id="GO:0005886">
    <property type="term" value="C:plasma membrane"/>
    <property type="evidence" value="ECO:0007669"/>
    <property type="project" value="TreeGrafter"/>
</dbReference>
<evidence type="ECO:0000256" key="4">
    <source>
        <dbReference type="ARBA" id="ARBA00022989"/>
    </source>
</evidence>
<keyword evidence="2" id="KW-0813">Transport</keyword>
<feature type="domain" description="Citrate transporter-like" evidence="7">
    <location>
        <begin position="393"/>
        <end position="564"/>
    </location>
</feature>
<evidence type="ECO:0000313" key="8">
    <source>
        <dbReference type="EMBL" id="KAF6003742.1"/>
    </source>
</evidence>
<feature type="domain" description="Citrate transporter-like" evidence="7">
    <location>
        <begin position="142"/>
        <end position="375"/>
    </location>
</feature>
<evidence type="ECO:0000256" key="1">
    <source>
        <dbReference type="ARBA" id="ARBA00004141"/>
    </source>
</evidence>
<evidence type="ECO:0000259" key="7">
    <source>
        <dbReference type="Pfam" id="PF03600"/>
    </source>
</evidence>
<keyword evidence="4 6" id="KW-1133">Transmembrane helix</keyword>
<comment type="subcellular location">
    <subcellularLocation>
        <location evidence="1">Membrane</location>
        <topology evidence="1">Multi-pass membrane protein</topology>
    </subcellularLocation>
</comment>
<feature type="transmembrane region" description="Helical" evidence="6">
    <location>
        <begin position="316"/>
        <end position="337"/>
    </location>
</feature>
<gene>
    <name evidence="8" type="ORF">F1559_000434</name>
</gene>
<name>A0A7J7IKT6_9RHOD</name>
<dbReference type="EMBL" id="VWRR01000005">
    <property type="protein sequence ID" value="KAF6003742.1"/>
    <property type="molecule type" value="Genomic_DNA"/>
</dbReference>
<dbReference type="PANTHER" id="PTHR10283">
    <property type="entry name" value="SOLUTE CARRIER FAMILY 13 MEMBER"/>
    <property type="match status" value="1"/>
</dbReference>
<dbReference type="OrthoDB" id="10260443at2759"/>
<dbReference type="PANTHER" id="PTHR10283:SF92">
    <property type="entry name" value="LOW-AFFINITY PHOSPHATE TRANSPORTER PHO91"/>
    <property type="match status" value="1"/>
</dbReference>
<keyword evidence="5 6" id="KW-0472">Membrane</keyword>
<feature type="transmembrane region" description="Helical" evidence="6">
    <location>
        <begin position="231"/>
        <end position="259"/>
    </location>
</feature>
<dbReference type="InterPro" id="IPR004680">
    <property type="entry name" value="Cit_transptr-like_dom"/>
</dbReference>
<feature type="transmembrane region" description="Helical" evidence="6">
    <location>
        <begin position="148"/>
        <end position="169"/>
    </location>
</feature>
<feature type="transmembrane region" description="Helical" evidence="6">
    <location>
        <begin position="541"/>
        <end position="564"/>
    </location>
</feature>
<dbReference type="Proteomes" id="UP000530660">
    <property type="component" value="Unassembled WGS sequence"/>
</dbReference>
<evidence type="ECO:0000313" key="9">
    <source>
        <dbReference type="Proteomes" id="UP000530660"/>
    </source>
</evidence>
<keyword evidence="9" id="KW-1185">Reference proteome</keyword>
<feature type="transmembrane region" description="Helical" evidence="6">
    <location>
        <begin position="499"/>
        <end position="521"/>
    </location>
</feature>
<organism evidence="8 9">
    <name type="scientific">Cyanidiococcus yangmingshanensis</name>
    <dbReference type="NCBI Taxonomy" id="2690220"/>
    <lineage>
        <taxon>Eukaryota</taxon>
        <taxon>Rhodophyta</taxon>
        <taxon>Bangiophyceae</taxon>
        <taxon>Cyanidiales</taxon>
        <taxon>Cyanidiaceae</taxon>
        <taxon>Cyanidiococcus</taxon>
    </lineage>
</organism>
<evidence type="ECO:0000256" key="2">
    <source>
        <dbReference type="ARBA" id="ARBA00022448"/>
    </source>
</evidence>
<protein>
    <recommendedName>
        <fullName evidence="7">Citrate transporter-like domain-containing protein</fullName>
    </recommendedName>
</protein>
<dbReference type="GO" id="GO:0006797">
    <property type="term" value="P:polyphosphate metabolic process"/>
    <property type="evidence" value="ECO:0007669"/>
    <property type="project" value="TreeGrafter"/>
</dbReference>
<dbReference type="GO" id="GO:0006817">
    <property type="term" value="P:phosphate ion transport"/>
    <property type="evidence" value="ECO:0007669"/>
    <property type="project" value="TreeGrafter"/>
</dbReference>
<evidence type="ECO:0000256" key="3">
    <source>
        <dbReference type="ARBA" id="ARBA00022692"/>
    </source>
</evidence>
<feature type="transmembrane region" description="Helical" evidence="6">
    <location>
        <begin position="420"/>
        <end position="440"/>
    </location>
</feature>
<dbReference type="Pfam" id="PF03600">
    <property type="entry name" value="CitMHS"/>
    <property type="match status" value="2"/>
</dbReference>
<feature type="transmembrane region" description="Helical" evidence="6">
    <location>
        <begin position="80"/>
        <end position="99"/>
    </location>
</feature>
<accession>A0A7J7IKT6</accession>
<keyword evidence="3 6" id="KW-0812">Transmembrane</keyword>
<dbReference type="AlphaFoldDB" id="A0A7J7IKT6"/>
<feature type="transmembrane region" description="Helical" evidence="6">
    <location>
        <begin position="362"/>
        <end position="380"/>
    </location>
</feature>
<evidence type="ECO:0000256" key="5">
    <source>
        <dbReference type="ARBA" id="ARBA00023136"/>
    </source>
</evidence>
<reference evidence="8 9" key="1">
    <citation type="journal article" date="2020" name="J. Phycol.">
        <title>Comparative genome analysis reveals Cyanidiococcus gen. nov., a new extremophilic red algal genus sister to Cyanidioschyzon (Cyanidioschyzonaceae, Rhodophyta).</title>
        <authorList>
            <person name="Liu S.-L."/>
            <person name="Chiang Y.-R."/>
            <person name="Yoon H.S."/>
            <person name="Fu H.-Y."/>
        </authorList>
    </citation>
    <scope>NUCLEOTIDE SEQUENCE [LARGE SCALE GENOMIC DNA]</scope>
    <source>
        <strain evidence="8 9">THAL066</strain>
    </source>
</reference>
<feature type="transmembrane region" description="Helical" evidence="6">
    <location>
        <begin position="460"/>
        <end position="487"/>
    </location>
</feature>
<evidence type="ECO:0000256" key="6">
    <source>
        <dbReference type="SAM" id="Phobius"/>
    </source>
</evidence>
<dbReference type="CDD" id="cd01115">
    <property type="entry name" value="SLC13_permease"/>
    <property type="match status" value="1"/>
</dbReference>